<dbReference type="Gene3D" id="3.40.30.10">
    <property type="entry name" value="Glutaredoxin"/>
    <property type="match status" value="1"/>
</dbReference>
<dbReference type="SUPFAM" id="SSF52833">
    <property type="entry name" value="Thioredoxin-like"/>
    <property type="match status" value="1"/>
</dbReference>
<dbReference type="InterPro" id="IPR013766">
    <property type="entry name" value="Thioredoxin_domain"/>
</dbReference>
<keyword evidence="4" id="KW-1185">Reference proteome</keyword>
<dbReference type="Pfam" id="PF01436">
    <property type="entry name" value="NHL"/>
    <property type="match status" value="1"/>
</dbReference>
<dbReference type="EMBL" id="JAVREJ010000005">
    <property type="protein sequence ID" value="MDT0349936.1"/>
    <property type="molecule type" value="Genomic_DNA"/>
</dbReference>
<dbReference type="InterPro" id="IPR001258">
    <property type="entry name" value="NHL_repeat"/>
</dbReference>
<dbReference type="Pfam" id="PF13905">
    <property type="entry name" value="Thioredoxin_8"/>
    <property type="match status" value="1"/>
</dbReference>
<protein>
    <submittedName>
        <fullName evidence="3">Thioredoxin-like domain-containing protein</fullName>
    </submittedName>
</protein>
<sequence>MRAPVLRGRRWLGTNGRDVGPEQLRGRIVLLDFWTAGCVNCLRVLDELAVLEERHGDALVVLGVHSPKFPHEARPEAVDAAVRRHDVRHPVLDDADMVTWDAYAARAWPTLVLVDPRGYVVAQATGEGHGEELSAVVDELVAEYGDALRRGPLFAAAPGKPAECLEGHLQDTTRPEGGLPDNAVAVEGSGALRFPGKAVRLADGGLLVADTGHHRLVELDPDLDTVRRTIGGGRGLRDGADPLFVEPLGLALLPAAVAEAVGYDVVVADSGNHVLRGVRLADGMVSTVAGTGAQLRTRLAPGAPTPARATPLSTPWDVAWWHGSVVVAMAGCHQLWTFDPAADTVAVLVGTADEGLRDGGPGEAFFAQPSGLAPSGDALWVADAESSALRTVDRIGLTGGPRVTTAAGQGLFDFGLHDGPAFGDPPALLQHPLGVAVLPDGSVAVADAYNGAVRRYDPATRSVSTLADGLAEPSDVLVDAPDLVVVESAAHRLVRVPLPARTRTPAGPVRISAEVAPGPVALRVRFTPADGQHVDHRFGDPTSLTVDSDGLLSAGSGTTPGLERELRLTGPGPLRVEAVAAACDGDGVFAACHRYRQEWVVDVQVAPAGADEIVLDLIG</sequence>
<proteinExistence type="predicted"/>
<organism evidence="3 4">
    <name type="scientific">Pseudonocardia charpentierae</name>
    <dbReference type="NCBI Taxonomy" id="3075545"/>
    <lineage>
        <taxon>Bacteria</taxon>
        <taxon>Bacillati</taxon>
        <taxon>Actinomycetota</taxon>
        <taxon>Actinomycetes</taxon>
        <taxon>Pseudonocardiales</taxon>
        <taxon>Pseudonocardiaceae</taxon>
        <taxon>Pseudonocardia</taxon>
    </lineage>
</organism>
<dbReference type="PROSITE" id="PS51352">
    <property type="entry name" value="THIOREDOXIN_2"/>
    <property type="match status" value="1"/>
</dbReference>
<dbReference type="PANTHER" id="PTHR46388:SF2">
    <property type="entry name" value="NHL REPEAT-CONTAINING PROTEIN 2"/>
    <property type="match status" value="1"/>
</dbReference>
<dbReference type="SUPFAM" id="SSF101898">
    <property type="entry name" value="NHL repeat"/>
    <property type="match status" value="1"/>
</dbReference>
<dbReference type="InterPro" id="IPR036249">
    <property type="entry name" value="Thioredoxin-like_sf"/>
</dbReference>
<feature type="domain" description="Thioredoxin" evidence="2">
    <location>
        <begin position="1"/>
        <end position="142"/>
    </location>
</feature>
<dbReference type="PANTHER" id="PTHR46388">
    <property type="entry name" value="NHL REPEAT-CONTAINING PROTEIN 2"/>
    <property type="match status" value="1"/>
</dbReference>
<gene>
    <name evidence="3" type="ORF">RM445_10420</name>
</gene>
<evidence type="ECO:0000259" key="2">
    <source>
        <dbReference type="PROSITE" id="PS51352"/>
    </source>
</evidence>
<name>A0ABU2N884_9PSEU</name>
<comment type="caution">
    <text evidence="3">The sequence shown here is derived from an EMBL/GenBank/DDBJ whole genome shotgun (WGS) entry which is preliminary data.</text>
</comment>
<dbReference type="InterPro" id="IPR011042">
    <property type="entry name" value="6-blade_b-propeller_TolB-like"/>
</dbReference>
<evidence type="ECO:0000313" key="4">
    <source>
        <dbReference type="Proteomes" id="UP001183202"/>
    </source>
</evidence>
<dbReference type="RefSeq" id="WP_311555964.1">
    <property type="nucleotide sequence ID" value="NZ_JAVREJ010000005.1"/>
</dbReference>
<keyword evidence="1" id="KW-0677">Repeat</keyword>
<reference evidence="4" key="1">
    <citation type="submission" date="2023-07" db="EMBL/GenBank/DDBJ databases">
        <title>30 novel species of actinomycetes from the DSMZ collection.</title>
        <authorList>
            <person name="Nouioui I."/>
        </authorList>
    </citation>
    <scope>NUCLEOTIDE SEQUENCE [LARGE SCALE GENOMIC DNA]</scope>
    <source>
        <strain evidence="4">DSM 45834</strain>
    </source>
</reference>
<accession>A0ABU2N884</accession>
<evidence type="ECO:0000313" key="3">
    <source>
        <dbReference type="EMBL" id="MDT0349936.1"/>
    </source>
</evidence>
<evidence type="ECO:0000256" key="1">
    <source>
        <dbReference type="ARBA" id="ARBA00022737"/>
    </source>
</evidence>
<dbReference type="InterPro" id="IPR012336">
    <property type="entry name" value="Thioredoxin-like_fold"/>
</dbReference>
<dbReference type="Gene3D" id="2.120.10.30">
    <property type="entry name" value="TolB, C-terminal domain"/>
    <property type="match status" value="2"/>
</dbReference>
<dbReference type="Proteomes" id="UP001183202">
    <property type="component" value="Unassembled WGS sequence"/>
</dbReference>